<dbReference type="AlphaFoldDB" id="F8PT16"/>
<feature type="non-terminal residue" evidence="1">
    <location>
        <position position="61"/>
    </location>
</feature>
<dbReference type="EMBL" id="GL945478">
    <property type="protein sequence ID" value="EGO01391.1"/>
    <property type="molecule type" value="Genomic_DNA"/>
</dbReference>
<reference evidence="2" key="1">
    <citation type="journal article" date="2011" name="Science">
        <title>The plant cell wall-decomposing machinery underlies the functional diversity of forest fungi.</title>
        <authorList>
            <person name="Eastwood D.C."/>
            <person name="Floudas D."/>
            <person name="Binder M."/>
            <person name="Majcherczyk A."/>
            <person name="Schneider P."/>
            <person name="Aerts A."/>
            <person name="Asiegbu F.O."/>
            <person name="Baker S.E."/>
            <person name="Barry K."/>
            <person name="Bendiksby M."/>
            <person name="Blumentritt M."/>
            <person name="Coutinho P.M."/>
            <person name="Cullen D."/>
            <person name="de Vries R.P."/>
            <person name="Gathman A."/>
            <person name="Goodell B."/>
            <person name="Henrissat B."/>
            <person name="Ihrmark K."/>
            <person name="Kauserud H."/>
            <person name="Kohler A."/>
            <person name="LaButti K."/>
            <person name="Lapidus A."/>
            <person name="Lavin J.L."/>
            <person name="Lee Y.-H."/>
            <person name="Lindquist E."/>
            <person name="Lilly W."/>
            <person name="Lucas S."/>
            <person name="Morin E."/>
            <person name="Murat C."/>
            <person name="Oguiza J.A."/>
            <person name="Park J."/>
            <person name="Pisabarro A.G."/>
            <person name="Riley R."/>
            <person name="Rosling A."/>
            <person name="Salamov A."/>
            <person name="Schmidt O."/>
            <person name="Schmutz J."/>
            <person name="Skrede I."/>
            <person name="Stenlid J."/>
            <person name="Wiebenga A."/>
            <person name="Xie X."/>
            <person name="Kuees U."/>
            <person name="Hibbett D.S."/>
            <person name="Hoffmeister D."/>
            <person name="Hoegberg N."/>
            <person name="Martin F."/>
            <person name="Grigoriev I.V."/>
            <person name="Watkinson S.C."/>
        </authorList>
    </citation>
    <scope>NUCLEOTIDE SEQUENCE [LARGE SCALE GENOMIC DNA]</scope>
    <source>
        <strain evidence="2">strain S7.3</strain>
    </source>
</reference>
<dbReference type="Proteomes" id="UP000008063">
    <property type="component" value="Unassembled WGS sequence"/>
</dbReference>
<evidence type="ECO:0000313" key="2">
    <source>
        <dbReference type="Proteomes" id="UP000008063"/>
    </source>
</evidence>
<dbReference type="OMA" id="HCNTSRY"/>
<dbReference type="STRING" id="936435.F8PT16"/>
<dbReference type="InParanoid" id="F8PT16"/>
<feature type="non-terminal residue" evidence="1">
    <location>
        <position position="1"/>
    </location>
</feature>
<organism evidence="2">
    <name type="scientific">Serpula lacrymans var. lacrymans (strain S7.3)</name>
    <name type="common">Dry rot fungus</name>
    <dbReference type="NCBI Taxonomy" id="936435"/>
    <lineage>
        <taxon>Eukaryota</taxon>
        <taxon>Fungi</taxon>
        <taxon>Dikarya</taxon>
        <taxon>Basidiomycota</taxon>
        <taxon>Agaricomycotina</taxon>
        <taxon>Agaricomycetes</taxon>
        <taxon>Agaricomycetidae</taxon>
        <taxon>Boletales</taxon>
        <taxon>Coniophorineae</taxon>
        <taxon>Serpulaceae</taxon>
        <taxon>Serpula</taxon>
    </lineage>
</organism>
<name>F8PT16_SERL3</name>
<dbReference type="OrthoDB" id="3257409at2759"/>
<sequence length="61" mass="7049">DCCVNSCCCFVGPNSSLDKCPHCNTSRYLEGQQRKHFIYIPLIPRLVGFFKNPNLVYKMSY</sequence>
<protein>
    <submittedName>
        <fullName evidence="1">Uncharacterized protein</fullName>
    </submittedName>
</protein>
<proteinExistence type="predicted"/>
<keyword evidence="2" id="KW-1185">Reference proteome</keyword>
<accession>F8PT16</accession>
<evidence type="ECO:0000313" key="1">
    <source>
        <dbReference type="EMBL" id="EGO01391.1"/>
    </source>
</evidence>
<dbReference type="HOGENOM" id="CLU_161753_2_1_1"/>
<gene>
    <name evidence="1" type="ORF">SERLA73DRAFT_42604</name>
</gene>